<keyword evidence="1" id="KW-0472">Membrane</keyword>
<organism evidence="3 4">
    <name type="scientific">Ignelater luminosus</name>
    <name type="common">Cucubano</name>
    <name type="synonym">Pyrophorus luminosus</name>
    <dbReference type="NCBI Taxonomy" id="2038154"/>
    <lineage>
        <taxon>Eukaryota</taxon>
        <taxon>Metazoa</taxon>
        <taxon>Ecdysozoa</taxon>
        <taxon>Arthropoda</taxon>
        <taxon>Hexapoda</taxon>
        <taxon>Insecta</taxon>
        <taxon>Pterygota</taxon>
        <taxon>Neoptera</taxon>
        <taxon>Endopterygota</taxon>
        <taxon>Coleoptera</taxon>
        <taxon>Polyphaga</taxon>
        <taxon>Elateriformia</taxon>
        <taxon>Elateroidea</taxon>
        <taxon>Elateridae</taxon>
        <taxon>Agrypninae</taxon>
        <taxon>Pyrophorini</taxon>
        <taxon>Ignelater</taxon>
    </lineage>
</organism>
<dbReference type="InterPro" id="IPR055110">
    <property type="entry name" value="RECK-like_N"/>
</dbReference>
<evidence type="ECO:0000313" key="4">
    <source>
        <dbReference type="Proteomes" id="UP000801492"/>
    </source>
</evidence>
<dbReference type="InterPro" id="IPR056977">
    <property type="entry name" value="FnI_RECK"/>
</dbReference>
<comment type="caution">
    <text evidence="3">The sequence shown here is derived from an EMBL/GenBank/DDBJ whole genome shotgun (WGS) entry which is preliminary data.</text>
</comment>
<dbReference type="OrthoDB" id="5956770at2759"/>
<feature type="domain" description="Kazal-like" evidence="2">
    <location>
        <begin position="600"/>
        <end position="655"/>
    </location>
</feature>
<keyword evidence="4" id="KW-1185">Reference proteome</keyword>
<accession>A0A8K0GG95</accession>
<dbReference type="EMBL" id="VTPC01003708">
    <property type="protein sequence ID" value="KAF2898096.1"/>
    <property type="molecule type" value="Genomic_DNA"/>
</dbReference>
<dbReference type="InterPro" id="IPR036058">
    <property type="entry name" value="Kazal_dom_sf"/>
</dbReference>
<dbReference type="InterPro" id="IPR056978">
    <property type="entry name" value="CC4_RECK"/>
</dbReference>
<dbReference type="GO" id="GO:0005886">
    <property type="term" value="C:plasma membrane"/>
    <property type="evidence" value="ECO:0007669"/>
    <property type="project" value="TreeGrafter"/>
</dbReference>
<dbReference type="SMART" id="SM00280">
    <property type="entry name" value="KAZAL"/>
    <property type="match status" value="3"/>
</dbReference>
<dbReference type="PANTHER" id="PTHR13487">
    <property type="entry name" value="SERINE PROTEASE INHIBITOR"/>
    <property type="match status" value="1"/>
</dbReference>
<dbReference type="Pfam" id="PF25027">
    <property type="entry name" value="EGF1_RECK"/>
    <property type="match status" value="1"/>
</dbReference>
<dbReference type="InterPro" id="IPR039016">
    <property type="entry name" value="RECK"/>
</dbReference>
<proteinExistence type="predicted"/>
<dbReference type="Pfam" id="PF23298">
    <property type="entry name" value="FZ_RECK"/>
    <property type="match status" value="1"/>
</dbReference>
<dbReference type="GO" id="GO:0008191">
    <property type="term" value="F:metalloendopeptidase inhibitor activity"/>
    <property type="evidence" value="ECO:0007669"/>
    <property type="project" value="InterPro"/>
</dbReference>
<feature type="domain" description="Kazal-like" evidence="2">
    <location>
        <begin position="532"/>
        <end position="578"/>
    </location>
</feature>
<dbReference type="InterPro" id="IPR002350">
    <property type="entry name" value="Kazal_dom"/>
</dbReference>
<evidence type="ECO:0000256" key="1">
    <source>
        <dbReference type="SAM" id="Phobius"/>
    </source>
</evidence>
<dbReference type="Pfam" id="PF23332">
    <property type="entry name" value="CC4_RECK"/>
    <property type="match status" value="2"/>
</dbReference>
<evidence type="ECO:0000259" key="2">
    <source>
        <dbReference type="PROSITE" id="PS51465"/>
    </source>
</evidence>
<sequence length="878" mass="97040">ISRGESWAGRVCCPLPQSETCKRACVTATSQYDLYQGCRQSDEIAFFSCVDRQSEGETCCSHARTDDCRDACFDIFKNHLTPTKEQRNMVMQRCEYNSPKVLNCVKNFTKLTPATNLHKHIHCCDKSNKSKCREACKNALLTTTTHQEVVDSLQLGGCGAPLPQEPFWQCFFRTEDSLTTAVEVSRIEKVGMDSAKWHCCQKASSTQCKRLCSKTFTKDWSTSWDQFHYKCLSQISEEKLRNCIDEVEEPCELGCDGLSFCTNFNNRPTELFRSCTPQADEAARNDVTLWQNQNDLSLPGLNLPLRNISECSPNTWKAVACTLQIKPCSRHSHANQICRDVCLDILSLCVDWNRVSMEHTPETICATLSPEHPDVSCISLQNYLYPAENPYQPIGGQVSSPCKGDPCEPHEICTVNKNCFPGSACLPYKCTPGCKLGEVSEYMVPEGAYVRIPMPNNPKGCLQICKCTNGLIEDCQPLPCVPLKPCSIGNGQYKEHGAVYTDECNTCTCFAEENICTRKQCENTALIGKDAAYTTLPCNCPPHYIPVCGRNGNTYPSSCLAKCAGLNDSDIEYGACQDPCKNNPCPISHKCVPDTQVCLSLSHKSCTQFQCINGTANCNDLPKDPVCDIENREYPNSCFLAHHNARFAYRGPCLANCKYSGVVCGINGKTYISECAAWADFISVDYFGPCVTVGLITDKNSQQCGTVKCPPLPDSNCMGATPPGACCPVCGGALELLYSPRQVVRALYALQNTSAEPVSLKGLLKALQRHIQVAQCTLRGYLSVETAIFVLVQTTEKYPSELQLEACIREAEKIASLINKQSPRIASELSLSCLTAATTVHSYSSVHSFKQYNAGISIQLVTYFSYVLNFLILWLFSS</sequence>
<dbReference type="PROSITE" id="PS51465">
    <property type="entry name" value="KAZAL_2"/>
    <property type="match status" value="2"/>
</dbReference>
<feature type="transmembrane region" description="Helical" evidence="1">
    <location>
        <begin position="856"/>
        <end position="876"/>
    </location>
</feature>
<dbReference type="PANTHER" id="PTHR13487:SF3">
    <property type="entry name" value="REVERSION-INDUCING CYSTEINE-RICH PROTEIN WITH KAZAL MOTIFS"/>
    <property type="match status" value="1"/>
</dbReference>
<dbReference type="InterPro" id="IPR056976">
    <property type="entry name" value="EGF1_RECK"/>
</dbReference>
<reference evidence="3" key="1">
    <citation type="submission" date="2019-08" db="EMBL/GenBank/DDBJ databases">
        <title>The genome of the North American firefly Photinus pyralis.</title>
        <authorList>
            <consortium name="Photinus pyralis genome working group"/>
            <person name="Fallon T.R."/>
            <person name="Sander Lower S.E."/>
            <person name="Weng J.-K."/>
        </authorList>
    </citation>
    <scope>NUCLEOTIDE SEQUENCE</scope>
    <source>
        <strain evidence="3">TRF0915ILg1</strain>
        <tissue evidence="3">Whole body</tissue>
    </source>
</reference>
<dbReference type="InterPro" id="IPR056979">
    <property type="entry name" value="FZ_RECK"/>
</dbReference>
<evidence type="ECO:0000313" key="3">
    <source>
        <dbReference type="EMBL" id="KAF2898096.1"/>
    </source>
</evidence>
<gene>
    <name evidence="3" type="ORF">ILUMI_08079</name>
</gene>
<dbReference type="GO" id="GO:0030198">
    <property type="term" value="P:extracellular matrix organization"/>
    <property type="evidence" value="ECO:0007669"/>
    <property type="project" value="TreeGrafter"/>
</dbReference>
<name>A0A8K0GG95_IGNLU</name>
<protein>
    <recommendedName>
        <fullName evidence="2">Kazal-like domain-containing protein</fullName>
    </recommendedName>
</protein>
<dbReference type="PROSITE" id="PS00282">
    <property type="entry name" value="KAZAL_1"/>
    <property type="match status" value="1"/>
</dbReference>
<keyword evidence="1" id="KW-0812">Transmembrane</keyword>
<dbReference type="Gene3D" id="3.30.60.30">
    <property type="match status" value="3"/>
</dbReference>
<dbReference type="CDD" id="cd00104">
    <property type="entry name" value="KAZAL_FS"/>
    <property type="match status" value="1"/>
</dbReference>
<dbReference type="Proteomes" id="UP000801492">
    <property type="component" value="Unassembled WGS sequence"/>
</dbReference>
<dbReference type="Pfam" id="PF22961">
    <property type="entry name" value="RECK-like_N"/>
    <property type="match status" value="1"/>
</dbReference>
<dbReference type="SUPFAM" id="SSF100895">
    <property type="entry name" value="Kazal-type serine protease inhibitors"/>
    <property type="match status" value="3"/>
</dbReference>
<keyword evidence="1" id="KW-1133">Transmembrane helix</keyword>
<dbReference type="AlphaFoldDB" id="A0A8K0GG95"/>
<feature type="non-terminal residue" evidence="3">
    <location>
        <position position="878"/>
    </location>
</feature>
<dbReference type="Pfam" id="PF07648">
    <property type="entry name" value="Kazal_2"/>
    <property type="match status" value="3"/>
</dbReference>
<dbReference type="Pfam" id="PF25028">
    <property type="entry name" value="FnI_RECK"/>
    <property type="match status" value="1"/>
</dbReference>